<evidence type="ECO:0000256" key="6">
    <source>
        <dbReference type="ARBA" id="ARBA00022989"/>
    </source>
</evidence>
<keyword evidence="3 12" id="KW-0813">Transport</keyword>
<evidence type="ECO:0000256" key="7">
    <source>
        <dbReference type="ARBA" id="ARBA00023053"/>
    </source>
</evidence>
<keyword evidence="10 12" id="KW-0739">Sodium transport</keyword>
<keyword evidence="6 13" id="KW-1133">Transmembrane helix</keyword>
<evidence type="ECO:0000256" key="9">
    <source>
        <dbReference type="ARBA" id="ARBA00023136"/>
    </source>
</evidence>
<evidence type="ECO:0000313" key="14">
    <source>
        <dbReference type="EnsemblMetazoa" id="SMAR011713-PA"/>
    </source>
</evidence>
<reference evidence="15" key="1">
    <citation type="submission" date="2011-05" db="EMBL/GenBank/DDBJ databases">
        <authorList>
            <person name="Richards S.R."/>
            <person name="Qu J."/>
            <person name="Jiang H."/>
            <person name="Jhangiani S.N."/>
            <person name="Agravi P."/>
            <person name="Goodspeed R."/>
            <person name="Gross S."/>
            <person name="Mandapat C."/>
            <person name="Jackson L."/>
            <person name="Mathew T."/>
            <person name="Pu L."/>
            <person name="Thornton R."/>
            <person name="Saada N."/>
            <person name="Wilczek-Boney K.B."/>
            <person name="Lee S."/>
            <person name="Kovar C."/>
            <person name="Wu Y."/>
            <person name="Scherer S.E."/>
            <person name="Worley K.C."/>
            <person name="Muzny D.M."/>
            <person name="Gibbs R."/>
        </authorList>
    </citation>
    <scope>NUCLEOTIDE SEQUENCE</scope>
    <source>
        <strain evidence="15">Brora</strain>
    </source>
</reference>
<dbReference type="Gene3D" id="1.10.287.770">
    <property type="entry name" value="YojJ-like"/>
    <property type="match status" value="2"/>
</dbReference>
<evidence type="ECO:0000256" key="11">
    <source>
        <dbReference type="ARBA" id="ARBA00023303"/>
    </source>
</evidence>
<evidence type="ECO:0000313" key="15">
    <source>
        <dbReference type="Proteomes" id="UP000014500"/>
    </source>
</evidence>
<evidence type="ECO:0000256" key="12">
    <source>
        <dbReference type="RuleBase" id="RU000679"/>
    </source>
</evidence>
<dbReference type="GO" id="GO:0005886">
    <property type="term" value="C:plasma membrane"/>
    <property type="evidence" value="ECO:0007669"/>
    <property type="project" value="TreeGrafter"/>
</dbReference>
<comment type="similarity">
    <text evidence="2 12">Belongs to the amiloride-sensitive sodium channel (TC 1.A.6) family.</text>
</comment>
<feature type="transmembrane region" description="Helical" evidence="13">
    <location>
        <begin position="370"/>
        <end position="388"/>
    </location>
</feature>
<keyword evidence="9 13" id="KW-0472">Membrane</keyword>
<keyword evidence="7" id="KW-0915">Sodium</keyword>
<evidence type="ECO:0000256" key="4">
    <source>
        <dbReference type="ARBA" id="ARBA00022461"/>
    </source>
</evidence>
<evidence type="ECO:0000256" key="1">
    <source>
        <dbReference type="ARBA" id="ARBA00004141"/>
    </source>
</evidence>
<reference evidence="14" key="2">
    <citation type="submission" date="2015-02" db="UniProtKB">
        <authorList>
            <consortium name="EnsemblMetazoa"/>
        </authorList>
    </citation>
    <scope>IDENTIFICATION</scope>
</reference>
<keyword evidence="8 12" id="KW-0406">Ion transport</keyword>
<dbReference type="Proteomes" id="UP000014500">
    <property type="component" value="Unassembled WGS sequence"/>
</dbReference>
<keyword evidence="15" id="KW-1185">Reference proteome</keyword>
<dbReference type="EnsemblMetazoa" id="SMAR011713-RA">
    <property type="protein sequence ID" value="SMAR011713-PA"/>
    <property type="gene ID" value="SMAR011713"/>
</dbReference>
<name>T1JD34_STRMM</name>
<dbReference type="AlphaFoldDB" id="T1JD34"/>
<feature type="transmembrane region" description="Helical" evidence="13">
    <location>
        <begin position="425"/>
        <end position="444"/>
    </location>
</feature>
<dbReference type="PhylomeDB" id="T1JD34"/>
<dbReference type="InterPro" id="IPR001873">
    <property type="entry name" value="ENaC"/>
</dbReference>
<sequence>MKSTWSKKKLRHLIAECTKNLPNQNDKFPPDYQDLIDPTHSIQIRMLWFLIVFACFLTCSYQITDRICFYFSYPLAVDIHIDYMQSLQLPPIVFCSPENDYLIELFEDQGKYDELVCMIPLIKMWDEDELDYNKVWNYDNTSNILDKILFDKDKIVLGPISMPLSNSIFGQCTGIIINETLRGKKLRFKLSMSFLPGKLCSSRVSIGSVNYKTDFSLLMAVLSGYHYDLKLGFKSYDFGSTQKRPCVTYAEFQKCYKRCIIKQLFETARCRLPFFDPNIKLPVCNTSNNEEGKYSYFRALQTILVPKVYTKCNCLQTCSDLTYYLTYYNVHQITSNETIIQVSVDNLGVSLTQRIVYDRIKLLTDLGGNLSLFMGLSLLSIAEIVYKIRVFSSRREKKEKLNKIEALILKMYTTDKEARVESSGVNCLWIATGILCVSLAIYMFQERAKYYFTFPTRNVVELDYLKHVAMPSLTVCGENLKMPYYKQLHVGNKIGNITNWCDVELTDLYQMKTKYTWEFLWDATRLDPMENSLHMFMESLQLVSVNATPSIVATHLGNCDHFKFSKTEYSGFFTLHPIPFLYFNKLPIYECPNAAYKIFVSDFDSSNFETFDQLTTIDAPVHATTLNDIQMRLFSRLNTRINPCTDISKLKECRRSCLIKQIKDAELCKLPFLEAVIGNISLCNSTTEAKKSVTTFLRMTNNLTKSCPCRRLCNEINFNFNSYTQLQAIDQPFVIIFLMHTNLVEHILEVRQYTLIAFFCDIGNCCGLALGMCVLSFIRYAHKAISWAFKV</sequence>
<evidence type="ECO:0000256" key="10">
    <source>
        <dbReference type="ARBA" id="ARBA00023201"/>
    </source>
</evidence>
<keyword evidence="4 12" id="KW-0894">Sodium channel</keyword>
<dbReference type="PANTHER" id="PTHR11690">
    <property type="entry name" value="AMILORIDE-SENSITIVE SODIUM CHANNEL-RELATED"/>
    <property type="match status" value="1"/>
</dbReference>
<organism evidence="14 15">
    <name type="scientific">Strigamia maritima</name>
    <name type="common">European centipede</name>
    <name type="synonym">Geophilus maritimus</name>
    <dbReference type="NCBI Taxonomy" id="126957"/>
    <lineage>
        <taxon>Eukaryota</taxon>
        <taxon>Metazoa</taxon>
        <taxon>Ecdysozoa</taxon>
        <taxon>Arthropoda</taxon>
        <taxon>Myriapoda</taxon>
        <taxon>Chilopoda</taxon>
        <taxon>Pleurostigmophora</taxon>
        <taxon>Geophilomorpha</taxon>
        <taxon>Linotaeniidae</taxon>
        <taxon>Strigamia</taxon>
    </lineage>
</organism>
<keyword evidence="5 12" id="KW-0812">Transmembrane</keyword>
<keyword evidence="11 12" id="KW-0407">Ion channel</keyword>
<evidence type="ECO:0000256" key="2">
    <source>
        <dbReference type="ARBA" id="ARBA00007193"/>
    </source>
</evidence>
<dbReference type="EMBL" id="JH432094">
    <property type="status" value="NOT_ANNOTATED_CDS"/>
    <property type="molecule type" value="Genomic_DNA"/>
</dbReference>
<dbReference type="GO" id="GO:0015280">
    <property type="term" value="F:ligand-gated sodium channel activity"/>
    <property type="evidence" value="ECO:0007669"/>
    <property type="project" value="TreeGrafter"/>
</dbReference>
<evidence type="ECO:0000256" key="5">
    <source>
        <dbReference type="ARBA" id="ARBA00022692"/>
    </source>
</evidence>
<dbReference type="Pfam" id="PF00858">
    <property type="entry name" value="ASC"/>
    <property type="match status" value="3"/>
</dbReference>
<feature type="transmembrane region" description="Helical" evidence="13">
    <location>
        <begin position="46"/>
        <end position="64"/>
    </location>
</feature>
<feature type="transmembrane region" description="Helical" evidence="13">
    <location>
        <begin position="755"/>
        <end position="778"/>
    </location>
</feature>
<dbReference type="STRING" id="126957.T1JD34"/>
<evidence type="ECO:0000256" key="3">
    <source>
        <dbReference type="ARBA" id="ARBA00022448"/>
    </source>
</evidence>
<evidence type="ECO:0000256" key="13">
    <source>
        <dbReference type="SAM" id="Phobius"/>
    </source>
</evidence>
<protein>
    <submittedName>
        <fullName evidence="14">Uncharacterized protein</fullName>
    </submittedName>
</protein>
<dbReference type="HOGENOM" id="CLU_019587_0_0_1"/>
<accession>T1JD34</accession>
<comment type="subcellular location">
    <subcellularLocation>
        <location evidence="1">Membrane</location>
        <topology evidence="1">Multi-pass membrane protein</topology>
    </subcellularLocation>
</comment>
<evidence type="ECO:0000256" key="8">
    <source>
        <dbReference type="ARBA" id="ARBA00023065"/>
    </source>
</evidence>
<proteinExistence type="inferred from homology"/>